<dbReference type="SMART" id="SM00955">
    <property type="entry name" value="RNB"/>
    <property type="match status" value="1"/>
</dbReference>
<evidence type="ECO:0000256" key="8">
    <source>
        <dbReference type="HAMAP-Rule" id="MF_01895"/>
    </source>
</evidence>
<feature type="compositionally biased region" description="Basic residues" evidence="9">
    <location>
        <begin position="738"/>
        <end position="758"/>
    </location>
</feature>
<dbReference type="EMBL" id="FMJE01000002">
    <property type="protein sequence ID" value="SCM78547.1"/>
    <property type="molecule type" value="Genomic_DNA"/>
</dbReference>
<dbReference type="InterPro" id="IPR013223">
    <property type="entry name" value="RNase_B_OB_dom"/>
</dbReference>
<dbReference type="SMART" id="SM00316">
    <property type="entry name" value="S1"/>
    <property type="match status" value="1"/>
</dbReference>
<dbReference type="SMART" id="SM00357">
    <property type="entry name" value="CSP"/>
    <property type="match status" value="2"/>
</dbReference>
<dbReference type="InterPro" id="IPR040476">
    <property type="entry name" value="CSD2"/>
</dbReference>
<comment type="catalytic activity">
    <reaction evidence="1 8">
        <text>Exonucleolytic cleavage in the 3'- to 5'-direction to yield nucleoside 5'-phosphates.</text>
        <dbReference type="EC" id="3.1.13.1"/>
    </reaction>
</comment>
<feature type="compositionally biased region" description="Low complexity" evidence="9">
    <location>
        <begin position="727"/>
        <end position="737"/>
    </location>
</feature>
<dbReference type="AlphaFoldDB" id="A0A212LLZ1"/>
<dbReference type="CDD" id="cd04471">
    <property type="entry name" value="S1_RNase_R"/>
    <property type="match status" value="1"/>
</dbReference>
<keyword evidence="3 8" id="KW-0963">Cytoplasm</keyword>
<keyword evidence="5 8" id="KW-0378">Hydrolase</keyword>
<dbReference type="InterPro" id="IPR001900">
    <property type="entry name" value="RNase_II/R"/>
</dbReference>
<dbReference type="HAMAP" id="MF_01895">
    <property type="entry name" value="RNase_R"/>
    <property type="match status" value="1"/>
</dbReference>
<evidence type="ECO:0000313" key="11">
    <source>
        <dbReference type="EMBL" id="SCM78547.1"/>
    </source>
</evidence>
<gene>
    <name evidence="8 11" type="primary">rnr</name>
    <name evidence="11" type="ORF">KL86SPO_20102</name>
</gene>
<dbReference type="Pfam" id="PF00575">
    <property type="entry name" value="S1"/>
    <property type="match status" value="1"/>
</dbReference>
<dbReference type="Pfam" id="PF00773">
    <property type="entry name" value="RNB"/>
    <property type="match status" value="1"/>
</dbReference>
<dbReference type="InterPro" id="IPR011129">
    <property type="entry name" value="CSD"/>
</dbReference>
<sequence length="758" mass="85503">MDLADKILEFMREEAYKPLTAEDLADGMNIRGKELEEFWQVLDKLEAAAAIIKTRYNKYGVPERMNLVVGKFSATTKGFGFILPENRELEDVFIPPDAIGGAMHGDRVVARMHHRHVSGKAVEGEIIRIVTRANTKVVGTLEASRNFGFVLPDDRRIGRDIFIPKEELAGAKTGSKVVVEITDWPHKQKSAAGRIIEVLGRQGDLGIEILSIIKNNNLPTEFPPDVEKAAARVTTTISDEDLLGRRDLRDLDIVTIDGDDAKDLDDAVYVERLKNGNYLLGVHIADVSHYVRENTPLDNEARLRGTSVYLVDRVLPMLPPRLSNGICSLNAGEDRLTLSAQMEIDGRGQVVNHEIFPSVIRVKTRLTYNIVRQILADHDEVLRDKYAGLVSPLEQMERLCRILRDRRMRRGAIDFDFPEIKVKLDDEGHPIAIEKRIRSIAESIIEEFMLVANETVAEHMHWLGVPSMFRVHEEPDEEKMSRLNLLLNNFGQRLPKTQEIEPMALQRVLSKIAGRPEERIISTVVLRSLKQARYDAENLGHFGLAATYYTHFTSPIRRYPDLIVHRLIRETFSKGDISAKRRQKLSVMLPEIALHSSERERAAAEAERATVDLKKVEYMAQFVGQEFDGIISGVAAFGFFVEIENGVEGLVRVSSLQDDYYQYVEEQYALIGERTSKIYRLGNSVRITVTRVNPAERTIDYVLAESGNLLQAIDNQASDQKRSTPGARRSASKTRTSTAKRKTASTAAKPKKPRAPKK</sequence>
<name>A0A212LLZ1_9FIRM</name>
<evidence type="ECO:0000259" key="10">
    <source>
        <dbReference type="PROSITE" id="PS50126"/>
    </source>
</evidence>
<dbReference type="InterPro" id="IPR022966">
    <property type="entry name" value="RNase_II/R_CS"/>
</dbReference>
<dbReference type="InterPro" id="IPR004476">
    <property type="entry name" value="RNase_II/RNase_R"/>
</dbReference>
<dbReference type="PANTHER" id="PTHR23355:SF9">
    <property type="entry name" value="DIS3-LIKE EXONUCLEASE 2"/>
    <property type="match status" value="1"/>
</dbReference>
<proteinExistence type="inferred from homology"/>
<evidence type="ECO:0000256" key="6">
    <source>
        <dbReference type="ARBA" id="ARBA00022839"/>
    </source>
</evidence>
<dbReference type="InterPro" id="IPR012340">
    <property type="entry name" value="NA-bd_OB-fold"/>
</dbReference>
<dbReference type="InterPro" id="IPR003029">
    <property type="entry name" value="S1_domain"/>
</dbReference>
<evidence type="ECO:0000256" key="2">
    <source>
        <dbReference type="ARBA" id="ARBA00004496"/>
    </source>
</evidence>
<reference evidence="11" key="1">
    <citation type="submission" date="2016-08" db="EMBL/GenBank/DDBJ databases">
        <authorList>
            <person name="Seilhamer J.J."/>
        </authorList>
    </citation>
    <scope>NUCLEOTIDE SEQUENCE</scope>
    <source>
        <strain evidence="11">86</strain>
    </source>
</reference>
<evidence type="ECO:0000256" key="9">
    <source>
        <dbReference type="SAM" id="MobiDB-lite"/>
    </source>
</evidence>
<organism evidence="11">
    <name type="scientific">uncultured Sporomusa sp</name>
    <dbReference type="NCBI Taxonomy" id="307249"/>
    <lineage>
        <taxon>Bacteria</taxon>
        <taxon>Bacillati</taxon>
        <taxon>Bacillota</taxon>
        <taxon>Negativicutes</taxon>
        <taxon>Selenomonadales</taxon>
        <taxon>Sporomusaceae</taxon>
        <taxon>Sporomusa</taxon>
        <taxon>environmental samples</taxon>
    </lineage>
</organism>
<evidence type="ECO:0000256" key="4">
    <source>
        <dbReference type="ARBA" id="ARBA00022722"/>
    </source>
</evidence>
<feature type="domain" description="S1 motif" evidence="10">
    <location>
        <begin position="624"/>
        <end position="704"/>
    </location>
</feature>
<dbReference type="SUPFAM" id="SSF50249">
    <property type="entry name" value="Nucleic acid-binding proteins"/>
    <property type="match status" value="3"/>
</dbReference>
<evidence type="ECO:0000256" key="7">
    <source>
        <dbReference type="ARBA" id="ARBA00022884"/>
    </source>
</evidence>
<protein>
    <recommendedName>
        <fullName evidence="8">Ribonuclease R</fullName>
        <shortName evidence="8">RNase R</shortName>
        <ecNumber evidence="8">3.1.13.1</ecNumber>
    </recommendedName>
</protein>
<keyword evidence="7 8" id="KW-0694">RNA-binding</keyword>
<dbReference type="GO" id="GO:0003723">
    <property type="term" value="F:RNA binding"/>
    <property type="evidence" value="ECO:0007669"/>
    <property type="project" value="UniProtKB-UniRule"/>
</dbReference>
<dbReference type="NCBIfam" id="TIGR02063">
    <property type="entry name" value="RNase_R"/>
    <property type="match status" value="1"/>
</dbReference>
<evidence type="ECO:0000256" key="3">
    <source>
        <dbReference type="ARBA" id="ARBA00022490"/>
    </source>
</evidence>
<comment type="function">
    <text evidence="8">3'-5' exoribonuclease that releases 5'-nucleoside monophosphates and is involved in maturation of structured RNAs.</text>
</comment>
<feature type="region of interest" description="Disordered" evidence="9">
    <location>
        <begin position="714"/>
        <end position="758"/>
    </location>
</feature>
<dbReference type="GO" id="GO:0008859">
    <property type="term" value="F:exoribonuclease II activity"/>
    <property type="evidence" value="ECO:0007669"/>
    <property type="project" value="UniProtKB-UniRule"/>
</dbReference>
<evidence type="ECO:0000256" key="5">
    <source>
        <dbReference type="ARBA" id="ARBA00022801"/>
    </source>
</evidence>
<dbReference type="PROSITE" id="PS01175">
    <property type="entry name" value="RIBONUCLEASE_II"/>
    <property type="match status" value="1"/>
</dbReference>
<dbReference type="Gene3D" id="2.40.50.140">
    <property type="entry name" value="Nucleic acid-binding proteins"/>
    <property type="match status" value="3"/>
</dbReference>
<evidence type="ECO:0000256" key="1">
    <source>
        <dbReference type="ARBA" id="ARBA00001849"/>
    </source>
</evidence>
<dbReference type="RefSeq" id="WP_288183137.1">
    <property type="nucleotide sequence ID" value="NZ_LT608335.1"/>
</dbReference>
<dbReference type="GO" id="GO:0005829">
    <property type="term" value="C:cytosol"/>
    <property type="evidence" value="ECO:0007669"/>
    <property type="project" value="TreeGrafter"/>
</dbReference>
<dbReference type="Pfam" id="PF17876">
    <property type="entry name" value="CSD2"/>
    <property type="match status" value="1"/>
</dbReference>
<dbReference type="NCBIfam" id="TIGR00358">
    <property type="entry name" value="3_prime_RNase"/>
    <property type="match status" value="1"/>
</dbReference>
<dbReference type="EC" id="3.1.13.1" evidence="8"/>
<comment type="similarity">
    <text evidence="8">Belongs to the RNR ribonuclease family. RNase R subfamily.</text>
</comment>
<dbReference type="Pfam" id="PF08206">
    <property type="entry name" value="OB_RNB"/>
    <property type="match status" value="1"/>
</dbReference>
<dbReference type="GO" id="GO:0006402">
    <property type="term" value="P:mRNA catabolic process"/>
    <property type="evidence" value="ECO:0007669"/>
    <property type="project" value="TreeGrafter"/>
</dbReference>
<keyword evidence="4 8" id="KW-0540">Nuclease</keyword>
<accession>A0A212LLZ1</accession>
<keyword evidence="6 8" id="KW-0269">Exonuclease</keyword>
<dbReference type="PROSITE" id="PS50126">
    <property type="entry name" value="S1"/>
    <property type="match status" value="1"/>
</dbReference>
<dbReference type="PANTHER" id="PTHR23355">
    <property type="entry name" value="RIBONUCLEASE"/>
    <property type="match status" value="1"/>
</dbReference>
<dbReference type="InterPro" id="IPR050180">
    <property type="entry name" value="RNR_Ribonuclease"/>
</dbReference>
<dbReference type="InterPro" id="IPR011805">
    <property type="entry name" value="RNase_R"/>
</dbReference>
<comment type="subcellular location">
    <subcellularLocation>
        <location evidence="2 8">Cytoplasm</location>
    </subcellularLocation>
</comment>